<keyword evidence="4" id="KW-1185">Reference proteome</keyword>
<dbReference type="Proteomes" id="UP000245466">
    <property type="component" value="Unassembled WGS sequence"/>
</dbReference>
<reference evidence="3 4" key="1">
    <citation type="submission" date="2018-04" db="EMBL/GenBank/DDBJ databases">
        <title>Genomic Encyclopedia of Type Strains, Phase IV (KMG-IV): sequencing the most valuable type-strain genomes for metagenomic binning, comparative biology and taxonomic classification.</title>
        <authorList>
            <person name="Goeker M."/>
        </authorList>
    </citation>
    <scope>NUCLEOTIDE SEQUENCE [LARGE SCALE GENOMIC DNA]</scope>
    <source>
        <strain evidence="3 4">DSM 100231</strain>
    </source>
</reference>
<dbReference type="AlphaFoldDB" id="A0A2U1B2L2"/>
<keyword evidence="1" id="KW-0812">Transmembrane</keyword>
<dbReference type="Pfam" id="PF14317">
    <property type="entry name" value="YcxB"/>
    <property type="match status" value="1"/>
</dbReference>
<accession>A0A2U1B2L2</accession>
<keyword evidence="1" id="KW-1133">Transmembrane helix</keyword>
<evidence type="ECO:0000259" key="2">
    <source>
        <dbReference type="Pfam" id="PF14317"/>
    </source>
</evidence>
<name>A0A2U1B2L2_9BACT</name>
<feature type="transmembrane region" description="Helical" evidence="1">
    <location>
        <begin position="26"/>
        <end position="44"/>
    </location>
</feature>
<dbReference type="EMBL" id="QEKI01000002">
    <property type="protein sequence ID" value="PVY42910.1"/>
    <property type="molecule type" value="Genomic_DNA"/>
</dbReference>
<gene>
    <name evidence="3" type="ORF">C8E01_10286</name>
</gene>
<dbReference type="InterPro" id="IPR025588">
    <property type="entry name" value="YcxB-like_C"/>
</dbReference>
<feature type="transmembrane region" description="Helical" evidence="1">
    <location>
        <begin position="50"/>
        <end position="70"/>
    </location>
</feature>
<evidence type="ECO:0000313" key="4">
    <source>
        <dbReference type="Proteomes" id="UP000245466"/>
    </source>
</evidence>
<evidence type="ECO:0000313" key="3">
    <source>
        <dbReference type="EMBL" id="PVY42910.1"/>
    </source>
</evidence>
<dbReference type="OrthoDB" id="1352552at2"/>
<keyword evidence="1" id="KW-0472">Membrane</keyword>
<evidence type="ECO:0000256" key="1">
    <source>
        <dbReference type="SAM" id="Phobius"/>
    </source>
</evidence>
<proteinExistence type="predicted"/>
<organism evidence="3 4">
    <name type="scientific">Pontibacter virosus</name>
    <dbReference type="NCBI Taxonomy" id="1765052"/>
    <lineage>
        <taxon>Bacteria</taxon>
        <taxon>Pseudomonadati</taxon>
        <taxon>Bacteroidota</taxon>
        <taxon>Cytophagia</taxon>
        <taxon>Cytophagales</taxon>
        <taxon>Hymenobacteraceae</taxon>
        <taxon>Pontibacter</taxon>
    </lineage>
</organism>
<comment type="caution">
    <text evidence="3">The sequence shown here is derived from an EMBL/GenBank/DDBJ whole genome shotgun (WGS) entry which is preliminary data.</text>
</comment>
<sequence>MIQTSTYNLSPRAYFRIIVENRLRRFWWLYILMIIFCLSSLDRFGEDSLITTYIIVSAVYLPTLIIYLYFWATSQKNQNLFIPHYFTVNETMMTSTSEGNFHSEIPLKLIIKTVERESYWLLYIAKSQFIYIPKKVFMSQEDQATFRMLVAGNRNN</sequence>
<feature type="domain" description="YcxB-like C-terminal" evidence="2">
    <location>
        <begin position="97"/>
        <end position="149"/>
    </location>
</feature>
<protein>
    <submittedName>
        <fullName evidence="3">YcxB-like protein</fullName>
    </submittedName>
</protein>